<evidence type="ECO:0000256" key="3">
    <source>
        <dbReference type="ARBA" id="ARBA00022989"/>
    </source>
</evidence>
<keyword evidence="4" id="KW-0472">Membrane</keyword>
<evidence type="ECO:0000256" key="1">
    <source>
        <dbReference type="ARBA" id="ARBA00004141"/>
    </source>
</evidence>
<evidence type="ECO:0000256" key="4">
    <source>
        <dbReference type="ARBA" id="ARBA00023136"/>
    </source>
</evidence>
<protein>
    <submittedName>
        <fullName evidence="5">Uncharacterized protein</fullName>
    </submittedName>
</protein>
<dbReference type="OrthoDB" id="10021397at2759"/>
<dbReference type="GO" id="GO:0022857">
    <property type="term" value="F:transmembrane transporter activity"/>
    <property type="evidence" value="ECO:0007669"/>
    <property type="project" value="TreeGrafter"/>
</dbReference>
<keyword evidence="2" id="KW-0812">Transmembrane</keyword>
<dbReference type="PANTHER" id="PTHR23501">
    <property type="entry name" value="MAJOR FACILITATOR SUPERFAMILY"/>
    <property type="match status" value="1"/>
</dbReference>
<comment type="subcellular location">
    <subcellularLocation>
        <location evidence="1">Membrane</location>
        <topology evidence="1">Multi-pass membrane protein</topology>
    </subcellularLocation>
</comment>
<proteinExistence type="predicted"/>
<reference evidence="5 6" key="1">
    <citation type="submission" date="2019-04" db="EMBL/GenBank/DDBJ databases">
        <title>Friends and foes A comparative genomics study of 23 Aspergillus species from section Flavi.</title>
        <authorList>
            <consortium name="DOE Joint Genome Institute"/>
            <person name="Kjaerbolling I."/>
            <person name="Vesth T."/>
            <person name="Frisvad J.C."/>
            <person name="Nybo J.L."/>
            <person name="Theobald S."/>
            <person name="Kildgaard S."/>
            <person name="Isbrandt T."/>
            <person name="Kuo A."/>
            <person name="Sato A."/>
            <person name="Lyhne E.K."/>
            <person name="Kogle M.E."/>
            <person name="Wiebenga A."/>
            <person name="Kun R.S."/>
            <person name="Lubbers R.J."/>
            <person name="Makela M.R."/>
            <person name="Barry K."/>
            <person name="Chovatia M."/>
            <person name="Clum A."/>
            <person name="Daum C."/>
            <person name="Haridas S."/>
            <person name="He G."/>
            <person name="LaButti K."/>
            <person name="Lipzen A."/>
            <person name="Mondo S."/>
            <person name="Riley R."/>
            <person name="Salamov A."/>
            <person name="Simmons B.A."/>
            <person name="Magnuson J.K."/>
            <person name="Henrissat B."/>
            <person name="Mortensen U.H."/>
            <person name="Larsen T.O."/>
            <person name="Devries R.P."/>
            <person name="Grigoriev I.V."/>
            <person name="Machida M."/>
            <person name="Baker S.E."/>
            <person name="Andersen M.R."/>
        </authorList>
    </citation>
    <scope>NUCLEOTIDE SEQUENCE [LARGE SCALE GENOMIC DNA]</scope>
    <source>
        <strain evidence="5 6">IBT 18842</strain>
    </source>
</reference>
<evidence type="ECO:0000256" key="2">
    <source>
        <dbReference type="ARBA" id="ARBA00022692"/>
    </source>
</evidence>
<dbReference type="Proteomes" id="UP000325780">
    <property type="component" value="Unassembled WGS sequence"/>
</dbReference>
<dbReference type="AlphaFoldDB" id="A0A5N6TER2"/>
<accession>A0A5N6TER2</accession>
<evidence type="ECO:0000313" key="6">
    <source>
        <dbReference type="Proteomes" id="UP000325780"/>
    </source>
</evidence>
<keyword evidence="3" id="KW-1133">Transmembrane helix</keyword>
<dbReference type="EMBL" id="ML742445">
    <property type="protein sequence ID" value="KAE8144740.1"/>
    <property type="molecule type" value="Genomic_DNA"/>
</dbReference>
<name>A0A5N6TER2_ASPAV</name>
<dbReference type="GO" id="GO:0005886">
    <property type="term" value="C:plasma membrane"/>
    <property type="evidence" value="ECO:0007669"/>
    <property type="project" value="TreeGrafter"/>
</dbReference>
<keyword evidence="6" id="KW-1185">Reference proteome</keyword>
<dbReference type="PANTHER" id="PTHR23501:SF153">
    <property type="entry name" value="AFLATOXIN EFFLUX PUMP, PUTATIVE-RELATED"/>
    <property type="match status" value="1"/>
</dbReference>
<organism evidence="5 6">
    <name type="scientific">Aspergillus avenaceus</name>
    <dbReference type="NCBI Taxonomy" id="36643"/>
    <lineage>
        <taxon>Eukaryota</taxon>
        <taxon>Fungi</taxon>
        <taxon>Dikarya</taxon>
        <taxon>Ascomycota</taxon>
        <taxon>Pezizomycotina</taxon>
        <taxon>Eurotiomycetes</taxon>
        <taxon>Eurotiomycetidae</taxon>
        <taxon>Eurotiales</taxon>
        <taxon>Aspergillaceae</taxon>
        <taxon>Aspergillus</taxon>
        <taxon>Aspergillus subgen. Circumdati</taxon>
    </lineage>
</organism>
<evidence type="ECO:0000313" key="5">
    <source>
        <dbReference type="EMBL" id="KAE8144740.1"/>
    </source>
</evidence>
<sequence length="136" mass="14988">MLAAQTVLPREDVAIGASLMFFGQQLFGTVFTSVGQNVLDYQLLTRLSSIPDIDLSILQHSGATQFLDHVPAQFRFTVRVAYNNSLCVCFRFDLIMACISFTGAVTMEWRTVRKKVPGPRVGERAAEEGKCLGGVK</sequence>
<gene>
    <name evidence="5" type="ORF">BDV25DRAFT_145325</name>
</gene>